<accession>A0A9X0L4Y2</accession>
<gene>
    <name evidence="1" type="ORF">ASU33_07930</name>
</gene>
<dbReference type="OrthoDB" id="979415at2"/>
<evidence type="ECO:0008006" key="3">
    <source>
        <dbReference type="Google" id="ProtNLM"/>
    </source>
</evidence>
<proteinExistence type="predicted"/>
<reference evidence="1 2" key="1">
    <citation type="submission" date="2015-11" db="EMBL/GenBank/DDBJ databases">
        <title>Solirubrum puertoriconensis gen. nov. an environmental bacteria isolated in Puerto Rico.</title>
        <authorList>
            <person name="Cuebas-Irizarry M.F."/>
            <person name="Montalvo-Rodriguez R."/>
        </authorList>
    </citation>
    <scope>NUCLEOTIDE SEQUENCE [LARGE SCALE GENOMIC DNA]</scope>
    <source>
        <strain evidence="1 2">MC1A</strain>
    </source>
</reference>
<evidence type="ECO:0000313" key="1">
    <source>
        <dbReference type="EMBL" id="KUG08117.1"/>
    </source>
</evidence>
<dbReference type="AlphaFoldDB" id="A0A9X0L4Y2"/>
<protein>
    <recommendedName>
        <fullName evidence="3">STAS/SEC14 domain-containing protein</fullName>
    </recommendedName>
</protein>
<dbReference type="Proteomes" id="UP000054223">
    <property type="component" value="Unassembled WGS sequence"/>
</dbReference>
<name>A0A9X0L4Y2_SOLP1</name>
<dbReference type="RefSeq" id="WP_059069234.1">
    <property type="nucleotide sequence ID" value="NZ_LNAL01000006.1"/>
</dbReference>
<organism evidence="1 2">
    <name type="scientific">Solirubrum puertoriconensis</name>
    <dbReference type="NCBI Taxonomy" id="1751427"/>
    <lineage>
        <taxon>Bacteria</taxon>
        <taxon>Pseudomonadati</taxon>
        <taxon>Bacteroidota</taxon>
        <taxon>Cytophagia</taxon>
        <taxon>Cytophagales</taxon>
    </lineage>
</organism>
<keyword evidence="2" id="KW-1185">Reference proteome</keyword>
<dbReference type="EMBL" id="LNAL01000006">
    <property type="protein sequence ID" value="KUG08117.1"/>
    <property type="molecule type" value="Genomic_DNA"/>
</dbReference>
<sequence>MPPIASYPSLVLHLHRGRTNALETEWLSFVSSAAFRSQITDALELARRHNVTGWIANDRLLGAVRPVDLRWVAEVVLPAMAKLGVQRFARLESEETLNRMLIGNMYQDVTEAVPFEVRSFGDLAEARAWACGLTST</sequence>
<evidence type="ECO:0000313" key="2">
    <source>
        <dbReference type="Proteomes" id="UP000054223"/>
    </source>
</evidence>
<comment type="caution">
    <text evidence="1">The sequence shown here is derived from an EMBL/GenBank/DDBJ whole genome shotgun (WGS) entry which is preliminary data.</text>
</comment>